<dbReference type="Pfam" id="PF18780">
    <property type="entry name" value="HNH_repeat"/>
    <property type="match status" value="1"/>
</dbReference>
<evidence type="ECO:0000313" key="2">
    <source>
        <dbReference type="EMBL" id="QDU37365.1"/>
    </source>
</evidence>
<gene>
    <name evidence="2" type="ORF">Mal4_16760</name>
</gene>
<keyword evidence="3" id="KW-1185">Reference proteome</keyword>
<dbReference type="KEGG" id="mri:Mal4_16760"/>
<dbReference type="InterPro" id="IPR041025">
    <property type="entry name" value="HNH_repeat"/>
</dbReference>
<protein>
    <submittedName>
        <fullName evidence="2">Uncharacterized protein</fullName>
    </submittedName>
</protein>
<evidence type="ECO:0000256" key="1">
    <source>
        <dbReference type="SAM" id="MobiDB-lite"/>
    </source>
</evidence>
<accession>A0A517Z4K3</accession>
<dbReference type="Proteomes" id="UP000320496">
    <property type="component" value="Chromosome"/>
</dbReference>
<dbReference type="RefSeq" id="WP_145368140.1">
    <property type="nucleotide sequence ID" value="NZ_CP036275.1"/>
</dbReference>
<dbReference type="AlphaFoldDB" id="A0A517Z4K3"/>
<organism evidence="2 3">
    <name type="scientific">Maioricimonas rarisocia</name>
    <dbReference type="NCBI Taxonomy" id="2528026"/>
    <lineage>
        <taxon>Bacteria</taxon>
        <taxon>Pseudomonadati</taxon>
        <taxon>Planctomycetota</taxon>
        <taxon>Planctomycetia</taxon>
        <taxon>Planctomycetales</taxon>
        <taxon>Planctomycetaceae</taxon>
        <taxon>Maioricimonas</taxon>
    </lineage>
</organism>
<proteinExistence type="predicted"/>
<feature type="region of interest" description="Disordered" evidence="1">
    <location>
        <begin position="204"/>
        <end position="224"/>
    </location>
</feature>
<reference evidence="2 3" key="1">
    <citation type="submission" date="2019-02" db="EMBL/GenBank/DDBJ databases">
        <title>Deep-cultivation of Planctomycetes and their phenomic and genomic characterization uncovers novel biology.</title>
        <authorList>
            <person name="Wiegand S."/>
            <person name="Jogler M."/>
            <person name="Boedeker C."/>
            <person name="Pinto D."/>
            <person name="Vollmers J."/>
            <person name="Rivas-Marin E."/>
            <person name="Kohn T."/>
            <person name="Peeters S.H."/>
            <person name="Heuer A."/>
            <person name="Rast P."/>
            <person name="Oberbeckmann S."/>
            <person name="Bunk B."/>
            <person name="Jeske O."/>
            <person name="Meyerdierks A."/>
            <person name="Storesund J.E."/>
            <person name="Kallscheuer N."/>
            <person name="Luecker S."/>
            <person name="Lage O.M."/>
            <person name="Pohl T."/>
            <person name="Merkel B.J."/>
            <person name="Hornburger P."/>
            <person name="Mueller R.-W."/>
            <person name="Bruemmer F."/>
            <person name="Labrenz M."/>
            <person name="Spormann A.M."/>
            <person name="Op den Camp H."/>
            <person name="Overmann J."/>
            <person name="Amann R."/>
            <person name="Jetten M.S.M."/>
            <person name="Mascher T."/>
            <person name="Medema M.H."/>
            <person name="Devos D.P."/>
            <person name="Kaster A.-K."/>
            <person name="Ovreas L."/>
            <person name="Rohde M."/>
            <person name="Galperin M.Y."/>
            <person name="Jogler C."/>
        </authorList>
    </citation>
    <scope>NUCLEOTIDE SEQUENCE [LARGE SCALE GENOMIC DNA]</scope>
    <source>
        <strain evidence="2 3">Mal4</strain>
    </source>
</reference>
<sequence length="224" mass="25904">MPPIEQVSRKWVLRLARELAAEYGESLTLTAFRRETGLSQHAIFDLFGNWKNLRRAVGLTPEAPRARNRVTNDQILERMRELADEYGERLTERAFVQATGWSARLIRDRFGSWGDLRLAVGLPPRARMQQHYTTEEILEDMYRVYARTRSRPLYHKHRVRGGRISPTTIQQRFGSWKSACDALKGYLRARGVYNDWMPLPRDGTHAGSEEGNHGVVMSVRRPGQ</sequence>
<dbReference type="OrthoDB" id="275279at2"/>
<dbReference type="EMBL" id="CP036275">
    <property type="protein sequence ID" value="QDU37365.1"/>
    <property type="molecule type" value="Genomic_DNA"/>
</dbReference>
<name>A0A517Z4K3_9PLAN</name>
<evidence type="ECO:0000313" key="3">
    <source>
        <dbReference type="Proteomes" id="UP000320496"/>
    </source>
</evidence>